<dbReference type="InterPro" id="IPR046487">
    <property type="entry name" value="DUF6580"/>
</dbReference>
<feature type="transmembrane region" description="Helical" evidence="1">
    <location>
        <begin position="108"/>
        <end position="132"/>
    </location>
</feature>
<organism evidence="2 3">
    <name type="scientific">Terrimicrobium sacchariphilum</name>
    <dbReference type="NCBI Taxonomy" id="690879"/>
    <lineage>
        <taxon>Bacteria</taxon>
        <taxon>Pseudomonadati</taxon>
        <taxon>Verrucomicrobiota</taxon>
        <taxon>Terrimicrobiia</taxon>
        <taxon>Terrimicrobiales</taxon>
        <taxon>Terrimicrobiaceae</taxon>
        <taxon>Terrimicrobium</taxon>
    </lineage>
</organism>
<keyword evidence="1" id="KW-0472">Membrane</keyword>
<dbReference type="Proteomes" id="UP000076023">
    <property type="component" value="Unassembled WGS sequence"/>
</dbReference>
<dbReference type="STRING" id="690879.TSACC_284"/>
<proteinExistence type="predicted"/>
<keyword evidence="1" id="KW-1133">Transmembrane helix</keyword>
<dbReference type="AlphaFoldDB" id="A0A146G227"/>
<comment type="caution">
    <text evidence="2">The sequence shown here is derived from an EMBL/GenBank/DDBJ whole genome shotgun (WGS) entry which is preliminary data.</text>
</comment>
<evidence type="ECO:0000256" key="1">
    <source>
        <dbReference type="SAM" id="Phobius"/>
    </source>
</evidence>
<name>A0A146G227_TERSA</name>
<sequence length="195" mass="21022">MRHELLDNRAKWVGIVALALAAGLYRVASGMWWTDLPNFSPAMAMAFCCGMALPGVLGFALPIAILFASDLVLNFHYHMPLVSISMAGVYACYLIAATAGGYLRRSGFLALAGATLANSLLFYVVTNSLAWIGNANYPQTAVGWVQALTVGQPGFPPTWMFFRNSLLSDALFTVLFVIVVLRLQRPSAAFKPAVA</sequence>
<evidence type="ECO:0000313" key="3">
    <source>
        <dbReference type="Proteomes" id="UP000076023"/>
    </source>
</evidence>
<evidence type="ECO:0008006" key="4">
    <source>
        <dbReference type="Google" id="ProtNLM"/>
    </source>
</evidence>
<dbReference type="OrthoDB" id="186692at2"/>
<dbReference type="InParanoid" id="A0A146G227"/>
<keyword evidence="3" id="KW-1185">Reference proteome</keyword>
<feature type="transmembrane region" description="Helical" evidence="1">
    <location>
        <begin position="161"/>
        <end position="181"/>
    </location>
</feature>
<dbReference type="EMBL" id="BDCO01000002">
    <property type="protein sequence ID" value="GAT31690.1"/>
    <property type="molecule type" value="Genomic_DNA"/>
</dbReference>
<evidence type="ECO:0000313" key="2">
    <source>
        <dbReference type="EMBL" id="GAT31690.1"/>
    </source>
</evidence>
<feature type="transmembrane region" description="Helical" evidence="1">
    <location>
        <begin position="75"/>
        <end position="96"/>
    </location>
</feature>
<reference evidence="3" key="1">
    <citation type="journal article" date="2017" name="Genome Announc.">
        <title>Draft Genome Sequence of Terrimicrobium sacchariphilum NM-5T, a Facultative Anaerobic Soil Bacterium of the Class Spartobacteria.</title>
        <authorList>
            <person name="Qiu Y.L."/>
            <person name="Tourlousse D.M."/>
            <person name="Matsuura N."/>
            <person name="Ohashi A."/>
            <person name="Sekiguchi Y."/>
        </authorList>
    </citation>
    <scope>NUCLEOTIDE SEQUENCE [LARGE SCALE GENOMIC DNA]</scope>
    <source>
        <strain evidence="3">NM-5</strain>
    </source>
</reference>
<feature type="transmembrane region" description="Helical" evidence="1">
    <location>
        <begin position="12"/>
        <end position="33"/>
    </location>
</feature>
<dbReference type="Pfam" id="PF20221">
    <property type="entry name" value="DUF6580"/>
    <property type="match status" value="1"/>
</dbReference>
<accession>A0A146G227</accession>
<keyword evidence="1" id="KW-0812">Transmembrane</keyword>
<gene>
    <name evidence="2" type="ORF">TSACC_284</name>
</gene>
<protein>
    <recommendedName>
        <fullName evidence="4">ECF transporter S component</fullName>
    </recommendedName>
</protein>
<dbReference type="RefSeq" id="WP_075077576.1">
    <property type="nucleotide sequence ID" value="NZ_BDCO01000002.1"/>
</dbReference>
<feature type="transmembrane region" description="Helical" evidence="1">
    <location>
        <begin position="45"/>
        <end position="69"/>
    </location>
</feature>